<dbReference type="SUPFAM" id="SSF47384">
    <property type="entry name" value="Homodimeric domain of signal transducing histidine kinase"/>
    <property type="match status" value="1"/>
</dbReference>
<evidence type="ECO:0000256" key="3">
    <source>
        <dbReference type="ARBA" id="ARBA00022553"/>
    </source>
</evidence>
<evidence type="ECO:0000313" key="8">
    <source>
        <dbReference type="Proteomes" id="UP000320300"/>
    </source>
</evidence>
<evidence type="ECO:0000256" key="4">
    <source>
        <dbReference type="PROSITE-ProRule" id="PRU00169"/>
    </source>
</evidence>
<dbReference type="PRINTS" id="PR00344">
    <property type="entry name" value="BCTRLSENSOR"/>
</dbReference>
<dbReference type="Pfam" id="PF00512">
    <property type="entry name" value="HisKA"/>
    <property type="match status" value="1"/>
</dbReference>
<dbReference type="SMART" id="SM00388">
    <property type="entry name" value="HisKA"/>
    <property type="match status" value="1"/>
</dbReference>
<feature type="modified residue" description="4-aspartylphosphate" evidence="4">
    <location>
        <position position="58"/>
    </location>
</feature>
<dbReference type="FunFam" id="3.30.565.10:FF:000010">
    <property type="entry name" value="Sensor histidine kinase RcsC"/>
    <property type="match status" value="1"/>
</dbReference>
<dbReference type="InterPro" id="IPR003594">
    <property type="entry name" value="HATPase_dom"/>
</dbReference>
<dbReference type="PANTHER" id="PTHR45339">
    <property type="entry name" value="HYBRID SIGNAL TRANSDUCTION HISTIDINE KINASE J"/>
    <property type="match status" value="1"/>
</dbReference>
<dbReference type="Pfam" id="PF02518">
    <property type="entry name" value="HATPase_c"/>
    <property type="match status" value="1"/>
</dbReference>
<evidence type="ECO:0000256" key="1">
    <source>
        <dbReference type="ARBA" id="ARBA00000085"/>
    </source>
</evidence>
<evidence type="ECO:0000256" key="2">
    <source>
        <dbReference type="ARBA" id="ARBA00012438"/>
    </source>
</evidence>
<organism evidence="7 8">
    <name type="scientific">Pedobacter westerhofensis</name>
    <dbReference type="NCBI Taxonomy" id="425512"/>
    <lineage>
        <taxon>Bacteria</taxon>
        <taxon>Pseudomonadati</taxon>
        <taxon>Bacteroidota</taxon>
        <taxon>Sphingobacteriia</taxon>
        <taxon>Sphingobacteriales</taxon>
        <taxon>Sphingobacteriaceae</taxon>
        <taxon>Pedobacter</taxon>
    </lineage>
</organism>
<dbReference type="Gene3D" id="1.10.287.130">
    <property type="match status" value="1"/>
</dbReference>
<dbReference type="InterPro" id="IPR003661">
    <property type="entry name" value="HisK_dim/P_dom"/>
</dbReference>
<keyword evidence="7" id="KW-0808">Transferase</keyword>
<dbReference type="PROSITE" id="PS50110">
    <property type="entry name" value="RESPONSE_REGULATORY"/>
    <property type="match status" value="2"/>
</dbReference>
<dbReference type="Gene3D" id="3.40.50.2300">
    <property type="match status" value="2"/>
</dbReference>
<feature type="domain" description="Histidine kinase" evidence="5">
    <location>
        <begin position="169"/>
        <end position="390"/>
    </location>
</feature>
<keyword evidence="7" id="KW-0418">Kinase</keyword>
<keyword evidence="8" id="KW-1185">Reference proteome</keyword>
<feature type="domain" description="Response regulatory" evidence="6">
    <location>
        <begin position="9"/>
        <end position="126"/>
    </location>
</feature>
<dbReference type="SMART" id="SM00448">
    <property type="entry name" value="REC"/>
    <property type="match status" value="2"/>
</dbReference>
<dbReference type="Proteomes" id="UP000320300">
    <property type="component" value="Unassembled WGS sequence"/>
</dbReference>
<feature type="domain" description="Response regulatory" evidence="6">
    <location>
        <begin position="416"/>
        <end position="534"/>
    </location>
</feature>
<keyword evidence="3 4" id="KW-0597">Phosphoprotein</keyword>
<dbReference type="CDD" id="cd00082">
    <property type="entry name" value="HisKA"/>
    <property type="match status" value="1"/>
</dbReference>
<name>A0A521FKE7_9SPHI</name>
<evidence type="ECO:0000259" key="6">
    <source>
        <dbReference type="PROSITE" id="PS50110"/>
    </source>
</evidence>
<dbReference type="CDD" id="cd17546">
    <property type="entry name" value="REC_hyHK_CKI1_RcsC-like"/>
    <property type="match status" value="1"/>
</dbReference>
<dbReference type="InterPro" id="IPR011006">
    <property type="entry name" value="CheY-like_superfamily"/>
</dbReference>
<comment type="catalytic activity">
    <reaction evidence="1">
        <text>ATP + protein L-histidine = ADP + protein N-phospho-L-histidine.</text>
        <dbReference type="EC" id="2.7.13.3"/>
    </reaction>
</comment>
<dbReference type="PROSITE" id="PS50109">
    <property type="entry name" value="HIS_KIN"/>
    <property type="match status" value="1"/>
</dbReference>
<dbReference type="InterPro" id="IPR004358">
    <property type="entry name" value="Sig_transdc_His_kin-like_C"/>
</dbReference>
<accession>A0A521FKE7</accession>
<evidence type="ECO:0000313" key="7">
    <source>
        <dbReference type="EMBL" id="SMO96504.1"/>
    </source>
</evidence>
<dbReference type="PANTHER" id="PTHR45339:SF5">
    <property type="entry name" value="HISTIDINE KINASE"/>
    <property type="match status" value="1"/>
</dbReference>
<evidence type="ECO:0000259" key="5">
    <source>
        <dbReference type="PROSITE" id="PS50109"/>
    </source>
</evidence>
<dbReference type="SUPFAM" id="SSF52172">
    <property type="entry name" value="CheY-like"/>
    <property type="match status" value="2"/>
</dbReference>
<dbReference type="SMART" id="SM00387">
    <property type="entry name" value="HATPase_c"/>
    <property type="match status" value="1"/>
</dbReference>
<dbReference type="EMBL" id="FXTN01000013">
    <property type="protein sequence ID" value="SMO96504.1"/>
    <property type="molecule type" value="Genomic_DNA"/>
</dbReference>
<dbReference type="InterPro" id="IPR001789">
    <property type="entry name" value="Sig_transdc_resp-reg_receiver"/>
</dbReference>
<sequence>MHLSSKPINIIIVDDSTDNLEVIKQVLERPGVNILTSDSPVEVLDICITAEISIALIDVKMPVMSGYDLLNQLKANPQTENVVVILMTGFSMSADEVFLGLNSGAVDYLFKPLDMHIINAKVNSLLTMIHYQRDIEQKNKELEYFQSDLYQAVEEAKRGKIIKENFLANMSHEIRTPLNAIVGITNLLKTSGLNPIQHKMMELMEFSSTALLGIVNDILESFQIDAGKIILKPESMDIAGLFKTVGDTMRPLAAEKGLLLDYEIDTAVPAFIRADPLRVKQVLMNLINNAIKFTPKGRIDLSLKVATVSSTHAVLAFSVKDSGLGIPQSAINKIFERFEQIEDKTWQKFGGTGLGLSIVKRLVELMGGKIEVESELNTGTTFSFTSSFELAGHGVTDEEDQLRASFNTLSDLTDMMVLLVEDNKINQFVAVRMLQNWNVKVDVAENGLEALHMLKINNYDLVLMDTHMPVMNGIEATRKIRTEMPEHKRKIPIISFSASVIEHEKKEAMDAGVNDFLEKPFQPGILHEKLRRLTGS</sequence>
<feature type="modified residue" description="4-aspartylphosphate" evidence="4">
    <location>
        <position position="465"/>
    </location>
</feature>
<proteinExistence type="predicted"/>
<dbReference type="InterPro" id="IPR036097">
    <property type="entry name" value="HisK_dim/P_sf"/>
</dbReference>
<reference evidence="7 8" key="1">
    <citation type="submission" date="2017-05" db="EMBL/GenBank/DDBJ databases">
        <authorList>
            <person name="Varghese N."/>
            <person name="Submissions S."/>
        </authorList>
    </citation>
    <scope>NUCLEOTIDE SEQUENCE [LARGE SCALE GENOMIC DNA]</scope>
    <source>
        <strain evidence="7 8">DSM 19036</strain>
    </source>
</reference>
<dbReference type="CDD" id="cd16922">
    <property type="entry name" value="HATPase_EvgS-ArcB-TorS-like"/>
    <property type="match status" value="1"/>
</dbReference>
<dbReference type="EC" id="2.7.13.3" evidence="2"/>
<dbReference type="OrthoDB" id="9781208at2"/>
<dbReference type="InterPro" id="IPR036890">
    <property type="entry name" value="HATPase_C_sf"/>
</dbReference>
<gene>
    <name evidence="7" type="ORF">SAMN06265348_113105</name>
</gene>
<dbReference type="Gene3D" id="3.30.565.10">
    <property type="entry name" value="Histidine kinase-like ATPase, C-terminal domain"/>
    <property type="match status" value="1"/>
</dbReference>
<dbReference type="InterPro" id="IPR005467">
    <property type="entry name" value="His_kinase_dom"/>
</dbReference>
<dbReference type="Pfam" id="PF00072">
    <property type="entry name" value="Response_reg"/>
    <property type="match status" value="2"/>
</dbReference>
<dbReference type="SUPFAM" id="SSF55874">
    <property type="entry name" value="ATPase domain of HSP90 chaperone/DNA topoisomerase II/histidine kinase"/>
    <property type="match status" value="1"/>
</dbReference>
<dbReference type="AlphaFoldDB" id="A0A521FKE7"/>
<protein>
    <recommendedName>
        <fullName evidence="2">histidine kinase</fullName>
        <ecNumber evidence="2">2.7.13.3</ecNumber>
    </recommendedName>
</protein>
<dbReference type="GO" id="GO:0000155">
    <property type="term" value="F:phosphorelay sensor kinase activity"/>
    <property type="evidence" value="ECO:0007669"/>
    <property type="project" value="InterPro"/>
</dbReference>